<evidence type="ECO:0000256" key="1">
    <source>
        <dbReference type="SAM" id="Coils"/>
    </source>
</evidence>
<evidence type="ECO:0000313" key="2">
    <source>
        <dbReference type="EMBL" id="KAF1765652.1"/>
    </source>
</evidence>
<proteinExistence type="predicted"/>
<organism evidence="2 3">
    <name type="scientific">Caenorhabditis remanei</name>
    <name type="common">Caenorhabditis vulgaris</name>
    <dbReference type="NCBI Taxonomy" id="31234"/>
    <lineage>
        <taxon>Eukaryota</taxon>
        <taxon>Metazoa</taxon>
        <taxon>Ecdysozoa</taxon>
        <taxon>Nematoda</taxon>
        <taxon>Chromadorea</taxon>
        <taxon>Rhabditida</taxon>
        <taxon>Rhabditina</taxon>
        <taxon>Rhabditomorpha</taxon>
        <taxon>Rhabditoidea</taxon>
        <taxon>Rhabditidae</taxon>
        <taxon>Peloderinae</taxon>
        <taxon>Caenorhabditis</taxon>
    </lineage>
</organism>
<accession>A0A6A5HI12</accession>
<dbReference type="RefSeq" id="XP_053589451.1">
    <property type="nucleotide sequence ID" value="XM_053725257.1"/>
</dbReference>
<gene>
    <name evidence="2" type="ORF">GCK72_005605</name>
</gene>
<dbReference type="PANTHER" id="PTHR21503:SF8">
    <property type="entry name" value="F-BOX ASSOCIATED DOMAIN-CONTAINING PROTEIN-RELATED"/>
    <property type="match status" value="1"/>
</dbReference>
<dbReference type="KEGG" id="crq:GCK72_005605"/>
<keyword evidence="1" id="KW-0175">Coiled coil</keyword>
<name>A0A6A5HI12_CAERE</name>
<dbReference type="AlphaFoldDB" id="A0A6A5HI12"/>
<sequence length="353" mass="41360">MMRFINLEFSDETTFSLFKLYLFVKRTKNALDSIENRKTRFPLAKLPFVPMKEVIRSMTVQERIKLALSSYQMEYFVYLARIKASSYFISFKDQKSYIQLEVAGEMDCFVYLNGGRDDGNIRGKEISKWCCGKSMSENIARALERIQNLFPSPNAFQFLDMEYHEAHWVRIEDLFSLRNSISVTLMLNRFNCPHLNQLVCFWMKCTHSMFRQLTIHMDNTAPFLPNLIFKDVTYLTTSGRGFQEFVIHSKSATCLEFPIAVISWIDSIFKMITTRLDGEYSKEYSILKLLSRKNELEEEIAKTDSRIPVGDRKYDLSNQPMISRKSDLLKKIRDLNNQLKDLQVEFVDGNVVL</sequence>
<protein>
    <recommendedName>
        <fullName evidence="4">F-box associated domain-containing protein</fullName>
    </recommendedName>
</protein>
<dbReference type="CTD" id="9821618"/>
<evidence type="ECO:0000313" key="3">
    <source>
        <dbReference type="Proteomes" id="UP000483820"/>
    </source>
</evidence>
<comment type="caution">
    <text evidence="2">The sequence shown here is derived from an EMBL/GenBank/DDBJ whole genome shotgun (WGS) entry which is preliminary data.</text>
</comment>
<dbReference type="EMBL" id="WUAV01000002">
    <property type="protein sequence ID" value="KAF1765652.1"/>
    <property type="molecule type" value="Genomic_DNA"/>
</dbReference>
<evidence type="ECO:0008006" key="4">
    <source>
        <dbReference type="Google" id="ProtNLM"/>
    </source>
</evidence>
<reference evidence="2 3" key="1">
    <citation type="submission" date="2019-12" db="EMBL/GenBank/DDBJ databases">
        <title>Chromosome-level assembly of the Caenorhabditis remanei genome.</title>
        <authorList>
            <person name="Teterina A.A."/>
            <person name="Willis J.H."/>
            <person name="Phillips P.C."/>
        </authorList>
    </citation>
    <scope>NUCLEOTIDE SEQUENCE [LARGE SCALE GENOMIC DNA]</scope>
    <source>
        <strain evidence="2 3">PX506</strain>
        <tissue evidence="2">Whole organism</tissue>
    </source>
</reference>
<dbReference type="GeneID" id="9821618"/>
<dbReference type="PANTHER" id="PTHR21503">
    <property type="entry name" value="F-BOX-CONTAINING HYPOTHETICAL PROTEIN C.ELEGANS"/>
    <property type="match status" value="1"/>
</dbReference>
<feature type="coiled-coil region" evidence="1">
    <location>
        <begin position="286"/>
        <end position="345"/>
    </location>
</feature>
<dbReference type="Proteomes" id="UP000483820">
    <property type="component" value="Chromosome II"/>
</dbReference>